<comment type="subcellular location">
    <subcellularLocation>
        <location evidence="2">Cell membrane</location>
    </subcellularLocation>
</comment>
<proteinExistence type="predicted"/>
<dbReference type="SUPFAM" id="SSF47384">
    <property type="entry name" value="Homodimeric domain of signal transducing histidine kinase"/>
    <property type="match status" value="1"/>
</dbReference>
<evidence type="ECO:0000259" key="9">
    <source>
        <dbReference type="PROSITE" id="PS50109"/>
    </source>
</evidence>
<keyword evidence="4" id="KW-0597">Phosphoprotein</keyword>
<dbReference type="Pfam" id="PF00512">
    <property type="entry name" value="HisKA"/>
    <property type="match status" value="1"/>
</dbReference>
<evidence type="ECO:0000256" key="3">
    <source>
        <dbReference type="ARBA" id="ARBA00012438"/>
    </source>
</evidence>
<dbReference type="InterPro" id="IPR003661">
    <property type="entry name" value="HisK_dim/P_dom"/>
</dbReference>
<dbReference type="InterPro" id="IPR050736">
    <property type="entry name" value="Sensor_HK_Regulatory"/>
</dbReference>
<dbReference type="SUPFAM" id="SSF55874">
    <property type="entry name" value="ATPase domain of HSP90 chaperone/DNA topoisomerase II/histidine kinase"/>
    <property type="match status" value="1"/>
</dbReference>
<evidence type="ECO:0000256" key="2">
    <source>
        <dbReference type="ARBA" id="ARBA00004236"/>
    </source>
</evidence>
<dbReference type="InterPro" id="IPR005467">
    <property type="entry name" value="His_kinase_dom"/>
</dbReference>
<keyword evidence="8" id="KW-1133">Transmembrane helix</keyword>
<feature type="transmembrane region" description="Helical" evidence="8">
    <location>
        <begin position="12"/>
        <end position="31"/>
    </location>
</feature>
<dbReference type="Pfam" id="PF02518">
    <property type="entry name" value="HATPase_c"/>
    <property type="match status" value="1"/>
</dbReference>
<reference evidence="10 11" key="1">
    <citation type="submission" date="2016-11" db="EMBL/GenBank/DDBJ databases">
        <authorList>
            <person name="Jaros S."/>
            <person name="Januszkiewicz K."/>
            <person name="Wedrychowicz H."/>
        </authorList>
    </citation>
    <scope>NUCLEOTIDE SEQUENCE [LARGE SCALE GENOMIC DNA]</scope>
    <source>
        <strain evidence="10 11">DSM 43832</strain>
    </source>
</reference>
<evidence type="ECO:0000256" key="4">
    <source>
        <dbReference type="ARBA" id="ARBA00022553"/>
    </source>
</evidence>
<evidence type="ECO:0000256" key="7">
    <source>
        <dbReference type="ARBA" id="ARBA00023012"/>
    </source>
</evidence>
<evidence type="ECO:0000256" key="6">
    <source>
        <dbReference type="ARBA" id="ARBA00022777"/>
    </source>
</evidence>
<dbReference type="SMART" id="SM00387">
    <property type="entry name" value="HATPase_c"/>
    <property type="match status" value="1"/>
</dbReference>
<dbReference type="GO" id="GO:0000155">
    <property type="term" value="F:phosphorelay sensor kinase activity"/>
    <property type="evidence" value="ECO:0007669"/>
    <property type="project" value="InterPro"/>
</dbReference>
<evidence type="ECO:0000256" key="8">
    <source>
        <dbReference type="SAM" id="Phobius"/>
    </source>
</evidence>
<keyword evidence="7" id="KW-0902">Two-component regulatory system</keyword>
<keyword evidence="11" id="KW-1185">Reference proteome</keyword>
<dbReference type="STRING" id="1848.SAMN05443637_12511"/>
<evidence type="ECO:0000313" key="11">
    <source>
        <dbReference type="Proteomes" id="UP000184363"/>
    </source>
</evidence>
<evidence type="ECO:0000256" key="5">
    <source>
        <dbReference type="ARBA" id="ARBA00022679"/>
    </source>
</evidence>
<keyword evidence="8" id="KW-0812">Transmembrane</keyword>
<dbReference type="InterPro" id="IPR004358">
    <property type="entry name" value="Sig_transdc_His_kin-like_C"/>
</dbReference>
<organism evidence="10 11">
    <name type="scientific">Pseudonocardia thermophila</name>
    <dbReference type="NCBI Taxonomy" id="1848"/>
    <lineage>
        <taxon>Bacteria</taxon>
        <taxon>Bacillati</taxon>
        <taxon>Actinomycetota</taxon>
        <taxon>Actinomycetes</taxon>
        <taxon>Pseudonocardiales</taxon>
        <taxon>Pseudonocardiaceae</taxon>
        <taxon>Pseudonocardia</taxon>
    </lineage>
</organism>
<evidence type="ECO:0000256" key="1">
    <source>
        <dbReference type="ARBA" id="ARBA00000085"/>
    </source>
</evidence>
<keyword evidence="5" id="KW-0808">Transferase</keyword>
<accession>A0A1M6ZV09</accession>
<feature type="transmembrane region" description="Helical" evidence="8">
    <location>
        <begin position="37"/>
        <end position="56"/>
    </location>
</feature>
<dbReference type="InterPro" id="IPR036097">
    <property type="entry name" value="HisK_dim/P_sf"/>
</dbReference>
<comment type="catalytic activity">
    <reaction evidence="1">
        <text>ATP + protein L-histidine = ADP + protein N-phospho-L-histidine.</text>
        <dbReference type="EC" id="2.7.13.3"/>
    </reaction>
</comment>
<dbReference type="EMBL" id="FRAP01000025">
    <property type="protein sequence ID" value="SHL34327.1"/>
    <property type="molecule type" value="Genomic_DNA"/>
</dbReference>
<dbReference type="PANTHER" id="PTHR43711:SF31">
    <property type="entry name" value="HISTIDINE KINASE"/>
    <property type="match status" value="1"/>
</dbReference>
<evidence type="ECO:0000313" key="10">
    <source>
        <dbReference type="EMBL" id="SHL34327.1"/>
    </source>
</evidence>
<dbReference type="EC" id="2.7.13.3" evidence="3"/>
<dbReference type="PRINTS" id="PR00344">
    <property type="entry name" value="BCTRLSENSOR"/>
</dbReference>
<dbReference type="PROSITE" id="PS50109">
    <property type="entry name" value="HIS_KIN"/>
    <property type="match status" value="1"/>
</dbReference>
<dbReference type="Proteomes" id="UP000184363">
    <property type="component" value="Unassembled WGS sequence"/>
</dbReference>
<dbReference type="InterPro" id="IPR003594">
    <property type="entry name" value="HATPase_dom"/>
</dbReference>
<dbReference type="CDD" id="cd00082">
    <property type="entry name" value="HisKA"/>
    <property type="match status" value="1"/>
</dbReference>
<dbReference type="GO" id="GO:0005886">
    <property type="term" value="C:plasma membrane"/>
    <property type="evidence" value="ECO:0007669"/>
    <property type="project" value="UniProtKB-SubCell"/>
</dbReference>
<dbReference type="InterPro" id="IPR036890">
    <property type="entry name" value="HATPase_C_sf"/>
</dbReference>
<dbReference type="CDD" id="cd00075">
    <property type="entry name" value="HATPase"/>
    <property type="match status" value="1"/>
</dbReference>
<dbReference type="SMART" id="SM00388">
    <property type="entry name" value="HisKA"/>
    <property type="match status" value="1"/>
</dbReference>
<keyword evidence="8" id="KW-0472">Membrane</keyword>
<sequence>MHDVAVIAWSDVVAPAAGALLTGAAALPAALLGAPGWIVLPMGVAGACVAVVGRRVRALTAEVAKADRAAHERADQLAAASHDLRSPLAMVSAAAELLLTEGPGPLTPTQQRFLRTVVDQSAHAVQIADDNLVQARLEAGAYELRRTMTDLSALVRETVTGLRPLAQRRDQHIITQLPAVPVRALVDAPLLRRAVVNLATNAMRFTTYGGLIVLRVLDNETSVVICVTDDGIGMSREERERLFRPFVSGSTLGDGTGLGLVLTRRIAEAHGGRILVDTSPRRGTTMMLRLPRERA</sequence>
<keyword evidence="6 10" id="KW-0418">Kinase</keyword>
<gene>
    <name evidence="10" type="ORF">SAMN05443637_12511</name>
</gene>
<dbReference type="AlphaFoldDB" id="A0A1M6ZV09"/>
<protein>
    <recommendedName>
        <fullName evidence="3">histidine kinase</fullName>
        <ecNumber evidence="3">2.7.13.3</ecNumber>
    </recommendedName>
</protein>
<dbReference type="Gene3D" id="3.30.565.10">
    <property type="entry name" value="Histidine kinase-like ATPase, C-terminal domain"/>
    <property type="match status" value="1"/>
</dbReference>
<dbReference type="Gene3D" id="1.10.287.130">
    <property type="match status" value="1"/>
</dbReference>
<dbReference type="PANTHER" id="PTHR43711">
    <property type="entry name" value="TWO-COMPONENT HISTIDINE KINASE"/>
    <property type="match status" value="1"/>
</dbReference>
<feature type="domain" description="Histidine kinase" evidence="9">
    <location>
        <begin position="79"/>
        <end position="294"/>
    </location>
</feature>
<name>A0A1M6ZV09_PSETH</name>